<reference evidence="1" key="1">
    <citation type="journal article" date="2022" name="Cell">
        <title>Design, construction, and in vivo augmentation of a complex gut microbiome.</title>
        <authorList>
            <person name="Cheng A.G."/>
            <person name="Ho P.Y."/>
            <person name="Aranda-Diaz A."/>
            <person name="Jain S."/>
            <person name="Yu F.B."/>
            <person name="Meng X."/>
            <person name="Wang M."/>
            <person name="Iakiviak M."/>
            <person name="Nagashima K."/>
            <person name="Zhao A."/>
            <person name="Murugkar P."/>
            <person name="Patil A."/>
            <person name="Atabakhsh K."/>
            <person name="Weakley A."/>
            <person name="Yan J."/>
            <person name="Brumbaugh A.R."/>
            <person name="Higginbottom S."/>
            <person name="Dimas A."/>
            <person name="Shiver A.L."/>
            <person name="Deutschbauer A."/>
            <person name="Neff N."/>
            <person name="Sonnenburg J.L."/>
            <person name="Huang K.C."/>
            <person name="Fischbach M.A."/>
        </authorList>
    </citation>
    <scope>NUCLEOTIDE SEQUENCE</scope>
    <source>
        <strain evidence="1">DSM 19829</strain>
    </source>
</reference>
<dbReference type="RefSeq" id="WP_028530511.1">
    <property type="nucleotide sequence ID" value="NZ_CABLBR010000002.1"/>
</dbReference>
<keyword evidence="1" id="KW-0808">Transferase</keyword>
<evidence type="ECO:0000313" key="1">
    <source>
        <dbReference type="EMBL" id="UWP60563.1"/>
    </source>
</evidence>
<dbReference type="PANTHER" id="PTHR35276:SF1">
    <property type="entry name" value="TRNA (MNM(5)S(2)U34)-METHYLTRANSFERASE, CHLOROPLASTIC"/>
    <property type="match status" value="1"/>
</dbReference>
<dbReference type="SUPFAM" id="SSF53335">
    <property type="entry name" value="S-adenosyl-L-methionine-dependent methyltransferases"/>
    <property type="match status" value="1"/>
</dbReference>
<accession>A0ABY5VKI5</accession>
<gene>
    <name evidence="1" type="ORF">NQ502_05915</name>
</gene>
<evidence type="ECO:0000313" key="2">
    <source>
        <dbReference type="Proteomes" id="UP001060164"/>
    </source>
</evidence>
<dbReference type="EMBL" id="CP102290">
    <property type="protein sequence ID" value="UWP60563.1"/>
    <property type="molecule type" value="Genomic_DNA"/>
</dbReference>
<dbReference type="PANTHER" id="PTHR35276">
    <property type="entry name" value="S-ADENOSYL-L-METHIONINE-DEPENDENT METHYLTRANSFERASES SUPERFAMILY PROTEIN"/>
    <property type="match status" value="1"/>
</dbReference>
<sequence>MKNYQITQWCSHFMKEQIRPGDLCIDATAGNGHDTLLLCRLVGETGRVLAFDIQPEALERTRSRLTEHGVAGRAELILDSHSNLSRYAAEGSVSCIVFNLGYLPSGDHTIATHPKSTIAALEAGLLLLQKNGIISLCIYSGKDSGFVERDAVLAYLKALDPKRFIVIMSQYYNRPNHPPIPVLIIKI</sequence>
<dbReference type="InterPro" id="IPR010719">
    <property type="entry name" value="MnmM_MeTrfase"/>
</dbReference>
<dbReference type="InterPro" id="IPR029063">
    <property type="entry name" value="SAM-dependent_MTases_sf"/>
</dbReference>
<organism evidence="1 2">
    <name type="scientific">Ruminococcus gauvreauii</name>
    <dbReference type="NCBI Taxonomy" id="438033"/>
    <lineage>
        <taxon>Bacteria</taxon>
        <taxon>Bacillati</taxon>
        <taxon>Bacillota</taxon>
        <taxon>Clostridia</taxon>
        <taxon>Eubacteriales</taxon>
        <taxon>Oscillospiraceae</taxon>
        <taxon>Ruminococcus</taxon>
    </lineage>
</organism>
<dbReference type="GO" id="GO:0008168">
    <property type="term" value="F:methyltransferase activity"/>
    <property type="evidence" value="ECO:0007669"/>
    <property type="project" value="UniProtKB-KW"/>
</dbReference>
<proteinExistence type="predicted"/>
<protein>
    <submittedName>
        <fullName evidence="1">Methyltransferase domain-containing protein</fullName>
    </submittedName>
</protein>
<dbReference type="Gene3D" id="3.40.50.150">
    <property type="entry name" value="Vaccinia Virus protein VP39"/>
    <property type="match status" value="1"/>
</dbReference>
<keyword evidence="1" id="KW-0489">Methyltransferase</keyword>
<dbReference type="Pfam" id="PF06962">
    <property type="entry name" value="rRNA_methylase"/>
    <property type="match status" value="1"/>
</dbReference>
<dbReference type="Proteomes" id="UP001060164">
    <property type="component" value="Chromosome"/>
</dbReference>
<name>A0ABY5VKI5_9FIRM</name>
<keyword evidence="2" id="KW-1185">Reference proteome</keyword>
<dbReference type="GO" id="GO:0032259">
    <property type="term" value="P:methylation"/>
    <property type="evidence" value="ECO:0007669"/>
    <property type="project" value="UniProtKB-KW"/>
</dbReference>